<evidence type="ECO:0000313" key="4">
    <source>
        <dbReference type="Proteomes" id="UP001139521"/>
    </source>
</evidence>
<proteinExistence type="predicted"/>
<dbReference type="EMBL" id="JAKHSK010000025">
    <property type="protein sequence ID" value="MCL6219690.1"/>
    <property type="molecule type" value="Genomic_DNA"/>
</dbReference>
<name>A0A9X2CMP1_9FLAO</name>
<dbReference type="Pfam" id="PF13166">
    <property type="entry name" value="AAA_13"/>
    <property type="match status" value="1"/>
</dbReference>
<organism evidence="3 4">
    <name type="scientific">Zunongwangia pacifica</name>
    <dbReference type="NCBI Taxonomy" id="2911062"/>
    <lineage>
        <taxon>Bacteria</taxon>
        <taxon>Pseudomonadati</taxon>
        <taxon>Bacteroidota</taxon>
        <taxon>Flavobacteriia</taxon>
        <taxon>Flavobacteriales</taxon>
        <taxon>Flavobacteriaceae</taxon>
        <taxon>Zunongwangia</taxon>
    </lineage>
</organism>
<keyword evidence="4" id="KW-1185">Reference proteome</keyword>
<evidence type="ECO:0000256" key="1">
    <source>
        <dbReference type="SAM" id="Coils"/>
    </source>
</evidence>
<dbReference type="Proteomes" id="UP001139521">
    <property type="component" value="Unassembled WGS sequence"/>
</dbReference>
<feature type="domain" description="Protein CR006 P-loop" evidence="2">
    <location>
        <begin position="15"/>
        <end position="303"/>
    </location>
</feature>
<dbReference type="SUPFAM" id="SSF52540">
    <property type="entry name" value="P-loop containing nucleoside triphosphate hydrolases"/>
    <property type="match status" value="1"/>
</dbReference>
<comment type="caution">
    <text evidence="3">The sequence shown here is derived from an EMBL/GenBank/DDBJ whole genome shotgun (WGS) entry which is preliminary data.</text>
</comment>
<gene>
    <name evidence="3" type="ORF">L1967_15465</name>
</gene>
<dbReference type="InterPro" id="IPR026866">
    <property type="entry name" value="CR006_AAA"/>
</dbReference>
<protein>
    <submittedName>
        <fullName evidence="3">AAA family ATPase</fullName>
    </submittedName>
</protein>
<keyword evidence="1" id="KW-0175">Coiled coil</keyword>
<dbReference type="InterPro" id="IPR027417">
    <property type="entry name" value="P-loop_NTPase"/>
</dbReference>
<dbReference type="AlphaFoldDB" id="A0A9X2CMP1"/>
<reference evidence="3" key="1">
    <citation type="submission" date="2022-01" db="EMBL/GenBank/DDBJ databases">
        <title>Genome sequencing of Zunongwangia sp. M21534 genome.</title>
        <authorList>
            <person name="Chen Y."/>
            <person name="Dong C."/>
            <person name="Shao Z."/>
        </authorList>
    </citation>
    <scope>NUCLEOTIDE SEQUENCE</scope>
    <source>
        <strain evidence="3">MCCC M21534</strain>
    </source>
</reference>
<evidence type="ECO:0000259" key="2">
    <source>
        <dbReference type="Pfam" id="PF13166"/>
    </source>
</evidence>
<accession>A0A9X2CMP1</accession>
<sequence>MNNKKNSINEENRSIRKQICKRSFDDLIDENKKKIKSLLELRNDYSNLKREIEKKKEKEKVSRKKKVASTIKSVLNYFFVGKYTLDDDSFRLTFKTNVLESKQAKDILSAGEKNIIAFAYFIGDTHLKVESDDDYKRLFFIIDDPISSMDFSHVYTVCGVIRDLQMILEKVDRERIMIFTHNNDFMRILATNNIVDKKLLLANGQLSDFNNNLTVPYITHLLDIYKIARKNMMPSHTTANSIRHILETLTKFERIQVHRESVAEYIKTNIPNDTKSYTLINDLSHGGWRTEQAPITNEDYKEICELVVVHIENKHNGQIEYCKNVC</sequence>
<dbReference type="Gene3D" id="3.40.50.300">
    <property type="entry name" value="P-loop containing nucleotide triphosphate hydrolases"/>
    <property type="match status" value="1"/>
</dbReference>
<evidence type="ECO:0000313" key="3">
    <source>
        <dbReference type="EMBL" id="MCL6219690.1"/>
    </source>
</evidence>
<feature type="coiled-coil region" evidence="1">
    <location>
        <begin position="31"/>
        <end position="65"/>
    </location>
</feature>